<dbReference type="PANTHER" id="PTHR47165">
    <property type="entry name" value="OS03G0429900 PROTEIN"/>
    <property type="match status" value="1"/>
</dbReference>
<evidence type="ECO:0000313" key="2">
    <source>
        <dbReference type="EMBL" id="GAU51715.1"/>
    </source>
</evidence>
<dbReference type="InterPro" id="IPR012340">
    <property type="entry name" value="NA-bd_OB-fold"/>
</dbReference>
<gene>
    <name evidence="2" type="ORF">TSUD_415210</name>
</gene>
<name>A0A2Z6PL84_TRISU</name>
<evidence type="ECO:0000313" key="3">
    <source>
        <dbReference type="Proteomes" id="UP000242715"/>
    </source>
</evidence>
<dbReference type="OrthoDB" id="1436487at2759"/>
<dbReference type="EMBL" id="DF975436">
    <property type="protein sequence ID" value="GAU51715.1"/>
    <property type="molecule type" value="Genomic_DNA"/>
</dbReference>
<dbReference type="PANTHER" id="PTHR47165:SF4">
    <property type="entry name" value="OS03G0429900 PROTEIN"/>
    <property type="match status" value="1"/>
</dbReference>
<accession>A0A2Z6PL84</accession>
<dbReference type="Gene3D" id="2.40.50.140">
    <property type="entry name" value="Nucleic acid-binding proteins"/>
    <property type="match status" value="1"/>
</dbReference>
<reference evidence="3" key="1">
    <citation type="journal article" date="2017" name="Front. Plant Sci.">
        <title>Climate Clever Clovers: New Paradigm to Reduce the Environmental Footprint of Ruminants by Breeding Low Methanogenic Forages Utilizing Haplotype Variation.</title>
        <authorList>
            <person name="Kaur P."/>
            <person name="Appels R."/>
            <person name="Bayer P.E."/>
            <person name="Keeble-Gagnere G."/>
            <person name="Wang J."/>
            <person name="Hirakawa H."/>
            <person name="Shirasawa K."/>
            <person name="Vercoe P."/>
            <person name="Stefanova K."/>
            <person name="Durmic Z."/>
            <person name="Nichols P."/>
            <person name="Revell C."/>
            <person name="Isobe S.N."/>
            <person name="Edwards D."/>
            <person name="Erskine W."/>
        </authorList>
    </citation>
    <scope>NUCLEOTIDE SEQUENCE [LARGE SCALE GENOMIC DNA]</scope>
    <source>
        <strain evidence="3">cv. Daliak</strain>
    </source>
</reference>
<feature type="region of interest" description="Disordered" evidence="1">
    <location>
        <begin position="221"/>
        <end position="274"/>
    </location>
</feature>
<organism evidence="2 3">
    <name type="scientific">Trifolium subterraneum</name>
    <name type="common">Subterranean clover</name>
    <dbReference type="NCBI Taxonomy" id="3900"/>
    <lineage>
        <taxon>Eukaryota</taxon>
        <taxon>Viridiplantae</taxon>
        <taxon>Streptophyta</taxon>
        <taxon>Embryophyta</taxon>
        <taxon>Tracheophyta</taxon>
        <taxon>Spermatophyta</taxon>
        <taxon>Magnoliopsida</taxon>
        <taxon>eudicotyledons</taxon>
        <taxon>Gunneridae</taxon>
        <taxon>Pentapetalae</taxon>
        <taxon>rosids</taxon>
        <taxon>fabids</taxon>
        <taxon>Fabales</taxon>
        <taxon>Fabaceae</taxon>
        <taxon>Papilionoideae</taxon>
        <taxon>50 kb inversion clade</taxon>
        <taxon>NPAAA clade</taxon>
        <taxon>Hologalegina</taxon>
        <taxon>IRL clade</taxon>
        <taxon>Trifolieae</taxon>
        <taxon>Trifolium</taxon>
    </lineage>
</organism>
<sequence>MTQSSGGSQLTPEQKFYQNAEVMPLRKMVQLSEETKCITVVKTIKVKSNKGGWYYFACYKCPRQVIGYTPPFKCGGGHPTETEIIRYKLDVEVGNGNVKANFVFWDRECAHLLDKPAANLRADMIRVGINDPLDYPQCIDDIAGKTLAVKVKWQPDWKSGSVIAISQNDNLISEIRSQFPPDEDSNSQISSLKGQEPLLEDITAAESNETDVIGVCPTISLSGTDEIDPDNLEMKTPPKRKDKEMTSSSQQPDVEELIGEKMSSTKQMKIPKKE</sequence>
<evidence type="ECO:0000256" key="1">
    <source>
        <dbReference type="SAM" id="MobiDB-lite"/>
    </source>
</evidence>
<dbReference type="SUPFAM" id="SSF50249">
    <property type="entry name" value="Nucleic acid-binding proteins"/>
    <property type="match status" value="1"/>
</dbReference>
<dbReference type="AlphaFoldDB" id="A0A2Z6PL84"/>
<keyword evidence="3" id="KW-1185">Reference proteome</keyword>
<dbReference type="Proteomes" id="UP000242715">
    <property type="component" value="Unassembled WGS sequence"/>
</dbReference>
<proteinExistence type="predicted"/>
<evidence type="ECO:0008006" key="4">
    <source>
        <dbReference type="Google" id="ProtNLM"/>
    </source>
</evidence>
<protein>
    <recommendedName>
        <fullName evidence="4">Replication factor A C-terminal domain-containing protein</fullName>
    </recommendedName>
</protein>